<gene>
    <name evidence="2" type="ORF">JIV24_18410</name>
</gene>
<accession>A0ABS1HP15</accession>
<proteinExistence type="predicted"/>
<evidence type="ECO:0000313" key="3">
    <source>
        <dbReference type="Proteomes" id="UP000605676"/>
    </source>
</evidence>
<evidence type="ECO:0008006" key="4">
    <source>
        <dbReference type="Google" id="ProtNLM"/>
    </source>
</evidence>
<keyword evidence="1" id="KW-0732">Signal</keyword>
<sequence>MKNIVFLLTLLTASIATNAQTVKAITQHGETVVLYENGTWKYEKDVQNNATEAVSSSTTPSAPPVVAVAAIEIDANKEATSEKVELCNAVSKKLSRFFGEEKGRVRCSVSATNSKGEISLNFEFMMQIGDANRYFGYSAADRTMKVELSDGSNIQTTFTDNIEEKFIDKWGVSYYKASVKLSQEDAIKLYQNNAIRMVIDWKKLEEEYQIETIDGFKTVLSEVL</sequence>
<dbReference type="Proteomes" id="UP000605676">
    <property type="component" value="Unassembled WGS sequence"/>
</dbReference>
<reference evidence="2 3" key="1">
    <citation type="submission" date="2021-01" db="EMBL/GenBank/DDBJ databases">
        <title>Carboxyliciviraga sp.nov., isolated from coastal sediments.</title>
        <authorList>
            <person name="Lu D."/>
            <person name="Zhang T."/>
        </authorList>
    </citation>
    <scope>NUCLEOTIDE SEQUENCE [LARGE SCALE GENOMIC DNA]</scope>
    <source>
        <strain evidence="2 3">N1Y132</strain>
    </source>
</reference>
<keyword evidence="3" id="KW-1185">Reference proteome</keyword>
<dbReference type="RefSeq" id="WP_200466546.1">
    <property type="nucleotide sequence ID" value="NZ_JAENRR010000062.1"/>
</dbReference>
<feature type="signal peptide" evidence="1">
    <location>
        <begin position="1"/>
        <end position="19"/>
    </location>
</feature>
<evidence type="ECO:0000313" key="2">
    <source>
        <dbReference type="EMBL" id="MBK3519326.1"/>
    </source>
</evidence>
<protein>
    <recommendedName>
        <fullName evidence="4">DUF4468 domain-containing protein</fullName>
    </recommendedName>
</protein>
<feature type="chain" id="PRO_5046620425" description="DUF4468 domain-containing protein" evidence="1">
    <location>
        <begin position="20"/>
        <end position="224"/>
    </location>
</feature>
<name>A0ABS1HP15_9BACT</name>
<evidence type="ECO:0000256" key="1">
    <source>
        <dbReference type="SAM" id="SignalP"/>
    </source>
</evidence>
<organism evidence="2 3">
    <name type="scientific">Carboxylicivirga marina</name>
    <dbReference type="NCBI Taxonomy" id="2800988"/>
    <lineage>
        <taxon>Bacteria</taxon>
        <taxon>Pseudomonadati</taxon>
        <taxon>Bacteroidota</taxon>
        <taxon>Bacteroidia</taxon>
        <taxon>Marinilabiliales</taxon>
        <taxon>Marinilabiliaceae</taxon>
        <taxon>Carboxylicivirga</taxon>
    </lineage>
</organism>
<dbReference type="EMBL" id="JAENRR010000062">
    <property type="protein sequence ID" value="MBK3519326.1"/>
    <property type="molecule type" value="Genomic_DNA"/>
</dbReference>
<comment type="caution">
    <text evidence="2">The sequence shown here is derived from an EMBL/GenBank/DDBJ whole genome shotgun (WGS) entry which is preliminary data.</text>
</comment>